<dbReference type="InterPro" id="IPR036388">
    <property type="entry name" value="WH-like_DNA-bd_sf"/>
</dbReference>
<comment type="catalytic activity">
    <reaction evidence="5 6">
        <text>biotin + L-lysyl-[protein] + ATP = N(6)-biotinyl-L-lysyl-[protein] + AMP + diphosphate + H(+)</text>
        <dbReference type="Rhea" id="RHEA:11756"/>
        <dbReference type="Rhea" id="RHEA-COMP:9752"/>
        <dbReference type="Rhea" id="RHEA-COMP:10505"/>
        <dbReference type="ChEBI" id="CHEBI:15378"/>
        <dbReference type="ChEBI" id="CHEBI:29969"/>
        <dbReference type="ChEBI" id="CHEBI:30616"/>
        <dbReference type="ChEBI" id="CHEBI:33019"/>
        <dbReference type="ChEBI" id="CHEBI:57586"/>
        <dbReference type="ChEBI" id="CHEBI:83144"/>
        <dbReference type="ChEBI" id="CHEBI:456215"/>
        <dbReference type="EC" id="6.3.4.15"/>
    </reaction>
</comment>
<dbReference type="InterPro" id="IPR045864">
    <property type="entry name" value="aa-tRNA-synth_II/BPL/LPL"/>
</dbReference>
<dbReference type="InterPro" id="IPR003142">
    <property type="entry name" value="BPL_C"/>
</dbReference>
<evidence type="ECO:0000313" key="9">
    <source>
        <dbReference type="Proteomes" id="UP000319627"/>
    </source>
</evidence>
<dbReference type="NCBIfam" id="NF008848">
    <property type="entry name" value="PRK11886.1-3"/>
    <property type="match status" value="1"/>
</dbReference>
<dbReference type="Pfam" id="PF02237">
    <property type="entry name" value="BPL_C"/>
    <property type="match status" value="1"/>
</dbReference>
<evidence type="ECO:0000256" key="5">
    <source>
        <dbReference type="ARBA" id="ARBA00047846"/>
    </source>
</evidence>
<protein>
    <recommendedName>
        <fullName evidence="6">Bifunctional ligase/repressor BirA</fullName>
    </recommendedName>
    <alternativeName>
        <fullName evidence="6">Biotin operon repressor</fullName>
    </alternativeName>
    <alternativeName>
        <fullName evidence="6">Biotin--[acetyl-CoA-carboxylase] ligase</fullName>
        <ecNumber evidence="6">6.3.4.15</ecNumber>
    </alternativeName>
    <alternativeName>
        <fullName evidence="6">Biotin--protein ligase</fullName>
    </alternativeName>
    <alternativeName>
        <fullName evidence="6">Biotin-[acetyl-CoA carboxylase] synthetase</fullName>
    </alternativeName>
</protein>
<dbReference type="InterPro" id="IPR013196">
    <property type="entry name" value="HTH_11"/>
</dbReference>
<evidence type="ECO:0000256" key="3">
    <source>
        <dbReference type="ARBA" id="ARBA00022840"/>
    </source>
</evidence>
<dbReference type="Proteomes" id="UP000319627">
    <property type="component" value="Unassembled WGS sequence"/>
</dbReference>
<evidence type="ECO:0000256" key="2">
    <source>
        <dbReference type="ARBA" id="ARBA00022741"/>
    </source>
</evidence>
<feature type="binding site" evidence="6">
    <location>
        <position position="183"/>
    </location>
    <ligand>
        <name>biotin</name>
        <dbReference type="ChEBI" id="CHEBI:57586"/>
    </ligand>
</feature>
<dbReference type="InterPro" id="IPR004408">
    <property type="entry name" value="Biotin_CoA_COase_ligase"/>
</dbReference>
<name>A0A562I2C7_9GAMM</name>
<keyword evidence="6" id="KW-0678">Repressor</keyword>
<keyword evidence="2 6" id="KW-0547">Nucleotide-binding</keyword>
<dbReference type="GO" id="GO:0004077">
    <property type="term" value="F:biotin--[biotin carboxyl-carrier protein] ligase activity"/>
    <property type="evidence" value="ECO:0007669"/>
    <property type="project" value="UniProtKB-UniRule"/>
</dbReference>
<keyword evidence="6" id="KW-0805">Transcription regulation</keyword>
<dbReference type="PROSITE" id="PS51733">
    <property type="entry name" value="BPL_LPL_CATALYTIC"/>
    <property type="match status" value="1"/>
</dbReference>
<dbReference type="Gene3D" id="3.30.930.10">
    <property type="entry name" value="Bira Bifunctional Protein, Domain 2"/>
    <property type="match status" value="1"/>
</dbReference>
<evidence type="ECO:0000256" key="6">
    <source>
        <dbReference type="HAMAP-Rule" id="MF_00978"/>
    </source>
</evidence>
<dbReference type="PANTHER" id="PTHR12835:SF5">
    <property type="entry name" value="BIOTIN--PROTEIN LIGASE"/>
    <property type="match status" value="1"/>
</dbReference>
<dbReference type="CDD" id="cd16442">
    <property type="entry name" value="BPL"/>
    <property type="match status" value="1"/>
</dbReference>
<dbReference type="SUPFAM" id="SSF46785">
    <property type="entry name" value="Winged helix' DNA-binding domain"/>
    <property type="match status" value="1"/>
</dbReference>
<dbReference type="HAMAP" id="MF_00978">
    <property type="entry name" value="Bifunct_BirA"/>
    <property type="match status" value="1"/>
</dbReference>
<dbReference type="InterPro" id="IPR036390">
    <property type="entry name" value="WH_DNA-bd_sf"/>
</dbReference>
<dbReference type="SUPFAM" id="SSF55681">
    <property type="entry name" value="Class II aaRS and biotin synthetases"/>
    <property type="match status" value="1"/>
</dbReference>
<dbReference type="GO" id="GO:0006355">
    <property type="term" value="P:regulation of DNA-templated transcription"/>
    <property type="evidence" value="ECO:0007669"/>
    <property type="project" value="UniProtKB-UniRule"/>
</dbReference>
<dbReference type="GO" id="GO:0005737">
    <property type="term" value="C:cytoplasm"/>
    <property type="evidence" value="ECO:0007669"/>
    <property type="project" value="TreeGrafter"/>
</dbReference>
<dbReference type="InterPro" id="IPR008988">
    <property type="entry name" value="Transcriptional_repressor_C"/>
</dbReference>
<sequence length="323" mass="36239">MNSLLLMLMDGQFHSGQALGLRLGISRSAVWKKIKSLEAEYGLSIQRISGRGYRLSEPLSLLDPIPLTQTANELGWNFVLHERLNSTNTYCMQLIQQADYVRPQVVMAEWQTAGRGRRGRQWVSPVIAQNLLFSLGLRLQADTRCLTGLSLVVGLAVLATLRYFGLTQAGLKWPNDVYTNNRKISGILLELTGNPTDICHLVIGIGINLNMMPHTQSSIEQPWTSLRYETGQRIDRTALAICLMQNLHHYLAQQAQMGFQGLRHEWEQHHLWQGQRCILSTPNQEISGVALGVNDEGSLRLLVNGQEQSFCAGELSLRLDHDS</sequence>
<feature type="binding site" evidence="6">
    <location>
        <position position="111"/>
    </location>
    <ligand>
        <name>biotin</name>
        <dbReference type="ChEBI" id="CHEBI:57586"/>
    </ligand>
</feature>
<dbReference type="AlphaFoldDB" id="A0A562I2C7"/>
<dbReference type="Pfam" id="PF08279">
    <property type="entry name" value="HTH_11"/>
    <property type="match status" value="1"/>
</dbReference>
<feature type="DNA-binding region" description="H-T-H motif" evidence="6">
    <location>
        <begin position="16"/>
        <end position="35"/>
    </location>
</feature>
<feature type="binding site" evidence="6">
    <location>
        <begin position="115"/>
        <end position="117"/>
    </location>
    <ligand>
        <name>biotin</name>
        <dbReference type="ChEBI" id="CHEBI:57586"/>
    </ligand>
</feature>
<dbReference type="NCBIfam" id="NF008847">
    <property type="entry name" value="PRK11886.1-2"/>
    <property type="match status" value="1"/>
</dbReference>
<keyword evidence="1 6" id="KW-0436">Ligase</keyword>
<dbReference type="InterPro" id="IPR004143">
    <property type="entry name" value="BPL_LPL_catalytic"/>
</dbReference>
<dbReference type="Gene3D" id="1.10.10.10">
    <property type="entry name" value="Winged helix-like DNA-binding domain superfamily/Winged helix DNA-binding domain"/>
    <property type="match status" value="1"/>
</dbReference>
<dbReference type="InterPro" id="IPR030855">
    <property type="entry name" value="Bifunct_BirA"/>
</dbReference>
<keyword evidence="6" id="KW-0804">Transcription</keyword>
<proteinExistence type="inferred from homology"/>
<accession>A0A562I2C7</accession>
<keyword evidence="3 6" id="KW-0067">ATP-binding</keyword>
<dbReference type="GO" id="GO:0005524">
    <property type="term" value="F:ATP binding"/>
    <property type="evidence" value="ECO:0007669"/>
    <property type="project" value="UniProtKB-UniRule"/>
</dbReference>
<dbReference type="SUPFAM" id="SSF50037">
    <property type="entry name" value="C-terminal domain of transcriptional repressors"/>
    <property type="match status" value="1"/>
</dbReference>
<dbReference type="GO" id="GO:0003677">
    <property type="term" value="F:DNA binding"/>
    <property type="evidence" value="ECO:0007669"/>
    <property type="project" value="UniProtKB-UniRule"/>
</dbReference>
<dbReference type="Gene3D" id="2.30.30.100">
    <property type="match status" value="1"/>
</dbReference>
<comment type="caution">
    <text evidence="8">The sequence shown here is derived from an EMBL/GenBank/DDBJ whole genome shotgun (WGS) entry which is preliminary data.</text>
</comment>
<comment type="function">
    <text evidence="6">Acts both as a biotin--[acetyl-CoA-carboxylase] ligase and a biotin-operon repressor. In the presence of ATP, BirA activates biotin to form the BirA-biotinyl-5'-adenylate (BirA-bio-5'-AMP or holoBirA) complex. HoloBirA can either transfer the biotinyl moiety to the biotin carboxyl carrier protein (BCCP) subunit of acetyl-CoA carboxylase, or bind to the biotin operator site and inhibit transcription of the operon.</text>
</comment>
<feature type="binding site" evidence="6">
    <location>
        <begin position="86"/>
        <end position="88"/>
    </location>
    <ligand>
        <name>biotin</name>
        <dbReference type="ChEBI" id="CHEBI:57586"/>
    </ligand>
</feature>
<keyword evidence="4 6" id="KW-0092">Biotin</keyword>
<dbReference type="PANTHER" id="PTHR12835">
    <property type="entry name" value="BIOTIN PROTEIN LIGASE"/>
    <property type="match status" value="1"/>
</dbReference>
<dbReference type="EMBL" id="VLKG01000006">
    <property type="protein sequence ID" value="TWH64864.1"/>
    <property type="molecule type" value="Genomic_DNA"/>
</dbReference>
<evidence type="ECO:0000256" key="4">
    <source>
        <dbReference type="ARBA" id="ARBA00023267"/>
    </source>
</evidence>
<feature type="domain" description="BPL/LPL catalytic" evidence="7">
    <location>
        <begin position="63"/>
        <end position="255"/>
    </location>
</feature>
<dbReference type="EC" id="6.3.4.15" evidence="6"/>
<evidence type="ECO:0000313" key="8">
    <source>
        <dbReference type="EMBL" id="TWH64864.1"/>
    </source>
</evidence>
<dbReference type="NCBIfam" id="TIGR00121">
    <property type="entry name" value="birA_ligase"/>
    <property type="match status" value="1"/>
</dbReference>
<dbReference type="Pfam" id="PF03099">
    <property type="entry name" value="BPL_LplA_LipB"/>
    <property type="match status" value="1"/>
</dbReference>
<keyword evidence="9" id="KW-1185">Reference proteome</keyword>
<organism evidence="8 9">
    <name type="scientific">Azomonas agilis</name>
    <dbReference type="NCBI Taxonomy" id="116849"/>
    <lineage>
        <taxon>Bacteria</taxon>
        <taxon>Pseudomonadati</taxon>
        <taxon>Pseudomonadota</taxon>
        <taxon>Gammaproteobacteria</taxon>
        <taxon>Pseudomonadales</taxon>
        <taxon>Pseudomonadaceae</taxon>
        <taxon>Azomonas</taxon>
    </lineage>
</organism>
<reference evidence="8 9" key="1">
    <citation type="submission" date="2019-07" db="EMBL/GenBank/DDBJ databases">
        <title>Genomic Encyclopedia of Type Strains, Phase I: the one thousand microbial genomes (KMG-I) project.</title>
        <authorList>
            <person name="Kyrpides N."/>
        </authorList>
    </citation>
    <scope>NUCLEOTIDE SEQUENCE [LARGE SCALE GENOMIC DNA]</scope>
    <source>
        <strain evidence="8 9">DSM 375</strain>
    </source>
</reference>
<gene>
    <name evidence="6" type="primary">birA</name>
    <name evidence="8" type="ORF">LX59_01804</name>
</gene>
<evidence type="ECO:0000256" key="1">
    <source>
        <dbReference type="ARBA" id="ARBA00022598"/>
    </source>
</evidence>
<comment type="similarity">
    <text evidence="6">Belongs to the biotin--protein ligase family.</text>
</comment>
<keyword evidence="6" id="KW-0238">DNA-binding</keyword>
<dbReference type="RefSeq" id="WP_144571517.1">
    <property type="nucleotide sequence ID" value="NZ_VLKG01000006.1"/>
</dbReference>
<dbReference type="OrthoDB" id="9807064at2"/>
<evidence type="ECO:0000259" key="7">
    <source>
        <dbReference type="PROSITE" id="PS51733"/>
    </source>
</evidence>